<dbReference type="AlphaFoldDB" id="Q6IH84"/>
<accession>Q6IH84</accession>
<gene>
    <name evidence="1" type="ORF">HDC03020</name>
</gene>
<dbReference type="EMBL" id="BK003532">
    <property type="protein sequence ID" value="DAA03731.1"/>
    <property type="molecule type" value="Genomic_DNA"/>
</dbReference>
<sequence>MTNRLNALTGNVFSSGNVKARISRALLKLSANLRAFGKVGCVATLAIGHNRCGINPYATCGNTVGSKAAKQPAHNHSAHSHTEYNGAVATLNTCWLQISRTTCCRGSMRSNYNYKHIADADVKSIRVRRPETPQAVHLQSTGVNNNGYLSAMPGIEIFRLHGYIYTWTWRYIRKFVHPRLVDVGAHTVSAPFAVTSPVCTSSDGDDIAAKSVHAAQDLCISPVFPTLFVRPGRGCDMSFLWLMSDCGQKSGSSWPSILPNDNCTAFGACSGLLAKLRSLVHGNRADCAMQFGRRLCLALDNTVAMPPGKFTCNVFK</sequence>
<proteinExistence type="predicted"/>
<evidence type="ECO:0000313" key="1">
    <source>
        <dbReference type="EMBL" id="DAA03731.1"/>
    </source>
</evidence>
<reference evidence="1" key="1">
    <citation type="journal article" date="2003" name="Genome Biol.">
        <title>An integrated gene annotation and transcriptional profiling approach towards the full gene content of the Drosophila genome.</title>
        <authorList>
            <person name="Hild M."/>
            <person name="Beckmann B."/>
            <person name="Haas S.A."/>
            <person name="Koch B."/>
            <person name="Solovyev V."/>
            <person name="Busold C."/>
            <person name="Fellenberg K."/>
            <person name="Boutros M."/>
            <person name="Vingron M."/>
            <person name="Sauer F."/>
            <person name="Hoheisel J.D."/>
            <person name="Paro R."/>
        </authorList>
    </citation>
    <scope>NUCLEOTIDE SEQUENCE</scope>
</reference>
<organism evidence="1">
    <name type="scientific">Drosophila melanogaster</name>
    <name type="common">Fruit fly</name>
    <dbReference type="NCBI Taxonomy" id="7227"/>
    <lineage>
        <taxon>Eukaryota</taxon>
        <taxon>Metazoa</taxon>
        <taxon>Ecdysozoa</taxon>
        <taxon>Arthropoda</taxon>
        <taxon>Hexapoda</taxon>
        <taxon>Insecta</taxon>
        <taxon>Pterygota</taxon>
        <taxon>Neoptera</taxon>
        <taxon>Endopterygota</taxon>
        <taxon>Diptera</taxon>
        <taxon>Brachycera</taxon>
        <taxon>Muscomorpha</taxon>
        <taxon>Ephydroidea</taxon>
        <taxon>Drosophilidae</taxon>
        <taxon>Drosophila</taxon>
        <taxon>Sophophora</taxon>
    </lineage>
</organism>
<name>Q6IH84_DROME</name>
<protein>
    <submittedName>
        <fullName evidence="1">HDC03020</fullName>
    </submittedName>
</protein>